<keyword evidence="1" id="KW-0812">Transmembrane</keyword>
<reference evidence="2" key="1">
    <citation type="submission" date="2014-09" db="EMBL/GenBank/DDBJ databases">
        <authorList>
            <person name="Magalhaes I.L.F."/>
            <person name="Oliveira U."/>
            <person name="Santos F.R."/>
            <person name="Vidigal T.H.D.A."/>
            <person name="Brescovit A.D."/>
            <person name="Santos A.J."/>
        </authorList>
    </citation>
    <scope>NUCLEOTIDE SEQUENCE</scope>
    <source>
        <tissue evidence="2">Shoot tissue taken approximately 20 cm above the soil surface</tissue>
    </source>
</reference>
<evidence type="ECO:0000256" key="1">
    <source>
        <dbReference type="SAM" id="Phobius"/>
    </source>
</evidence>
<feature type="transmembrane region" description="Helical" evidence="1">
    <location>
        <begin position="21"/>
        <end position="41"/>
    </location>
</feature>
<evidence type="ECO:0000313" key="2">
    <source>
        <dbReference type="EMBL" id="JAD43707.1"/>
    </source>
</evidence>
<sequence>MRYSWQKTYKYLVLTCKADRLLSPFDISWPCGYLVVIALWFSL</sequence>
<proteinExistence type="predicted"/>
<organism evidence="2">
    <name type="scientific">Arundo donax</name>
    <name type="common">Giant reed</name>
    <name type="synonym">Donax arundinaceus</name>
    <dbReference type="NCBI Taxonomy" id="35708"/>
    <lineage>
        <taxon>Eukaryota</taxon>
        <taxon>Viridiplantae</taxon>
        <taxon>Streptophyta</taxon>
        <taxon>Embryophyta</taxon>
        <taxon>Tracheophyta</taxon>
        <taxon>Spermatophyta</taxon>
        <taxon>Magnoliopsida</taxon>
        <taxon>Liliopsida</taxon>
        <taxon>Poales</taxon>
        <taxon>Poaceae</taxon>
        <taxon>PACMAD clade</taxon>
        <taxon>Arundinoideae</taxon>
        <taxon>Arundineae</taxon>
        <taxon>Arundo</taxon>
    </lineage>
</organism>
<dbReference type="EMBL" id="GBRH01254188">
    <property type="protein sequence ID" value="JAD43707.1"/>
    <property type="molecule type" value="Transcribed_RNA"/>
</dbReference>
<dbReference type="AlphaFoldDB" id="A0A0A9A9I2"/>
<reference evidence="2" key="2">
    <citation type="journal article" date="2015" name="Data Brief">
        <title>Shoot transcriptome of the giant reed, Arundo donax.</title>
        <authorList>
            <person name="Barrero R.A."/>
            <person name="Guerrero F.D."/>
            <person name="Moolhuijzen P."/>
            <person name="Goolsby J.A."/>
            <person name="Tidwell J."/>
            <person name="Bellgard S.E."/>
            <person name="Bellgard M.I."/>
        </authorList>
    </citation>
    <scope>NUCLEOTIDE SEQUENCE</scope>
    <source>
        <tissue evidence="2">Shoot tissue taken approximately 20 cm above the soil surface</tissue>
    </source>
</reference>
<keyword evidence="1" id="KW-1133">Transmembrane helix</keyword>
<protein>
    <submittedName>
        <fullName evidence="2">Uncharacterized protein</fullName>
    </submittedName>
</protein>
<keyword evidence="1" id="KW-0472">Membrane</keyword>
<accession>A0A0A9A9I2</accession>
<name>A0A0A9A9I2_ARUDO</name>